<feature type="transmembrane region" description="Helical" evidence="9">
    <location>
        <begin position="179"/>
        <end position="199"/>
    </location>
</feature>
<dbReference type="SUPFAM" id="SSF103473">
    <property type="entry name" value="MFS general substrate transporter"/>
    <property type="match status" value="1"/>
</dbReference>
<dbReference type="WBParaSite" id="scf7180000422717.g9473">
    <property type="protein sequence ID" value="scf7180000422717.g9473"/>
    <property type="gene ID" value="scf7180000422717.g9473"/>
</dbReference>
<feature type="domain" description="Major facilitator superfamily (MFS) profile" evidence="10">
    <location>
        <begin position="50"/>
        <end position="494"/>
    </location>
</feature>
<evidence type="ECO:0000256" key="5">
    <source>
        <dbReference type="ARBA" id="ARBA00022692"/>
    </source>
</evidence>
<keyword evidence="6 9" id="KW-1133">Transmembrane helix</keyword>
<evidence type="ECO:0000256" key="7">
    <source>
        <dbReference type="ARBA" id="ARBA00023136"/>
    </source>
</evidence>
<sequence>MYSQPLSNTNKIYNGERPTKVINIAQPNNEQSEAESVDKNIHYRFFLHKITWICTLGGLLFGYDTGVINGALPYMRNDLKLSDVKIGIVTSSLLIGATFGSFIGGHLADWIGRRKTLIILSIIFIIGTIGCSLSNLNFLIFFRFILGLAVGGASTTVPVFLAELSPAKLRGQVVTRNELMIVSGQLVAYICNAILGNIWGHRLDIWRWMLALAVIPAICLLIGILFGGIPESPRWLCHKGKNELAISVLKKIRRNEQEVFDEVEDVKQTMEQEQNKTFSNCLHERWLRRCLFIGIGVAMCNQLAGVNSIMYFGTDILTRSGLGLLNSIFQFRINFYFLDNNAALVANIANGVISVLATCLGIWLLGRIGRRPMLLSGQIGTIVMHLFIGTTALLFKEGTIRGYVVLSLTVTFLLFQQGGISPVTWLVQSEMFPLKIRGLAMGLTTSILWLINCLISFLFPVLVGLINVWGTSYLFVIIGVSAAIFVWFFMPETRLKSLEELERQFRAENLKELRRV</sequence>
<dbReference type="InterPro" id="IPR036259">
    <property type="entry name" value="MFS_trans_sf"/>
</dbReference>
<protein>
    <submittedName>
        <fullName evidence="12">Major facilitator superfamily (MFS) profile domain-containing protein</fullName>
    </submittedName>
</protein>
<feature type="transmembrane region" description="Helical" evidence="9">
    <location>
        <begin position="439"/>
        <end position="466"/>
    </location>
</feature>
<feature type="transmembrane region" description="Helical" evidence="9">
    <location>
        <begin position="50"/>
        <end position="72"/>
    </location>
</feature>
<evidence type="ECO:0000256" key="3">
    <source>
        <dbReference type="ARBA" id="ARBA00022448"/>
    </source>
</evidence>
<keyword evidence="3 8" id="KW-0813">Transport</keyword>
<dbReference type="PROSITE" id="PS00217">
    <property type="entry name" value="SUGAR_TRANSPORT_2"/>
    <property type="match status" value="1"/>
</dbReference>
<evidence type="ECO:0000313" key="12">
    <source>
        <dbReference type="WBParaSite" id="scf7180000422717.g9473"/>
    </source>
</evidence>
<evidence type="ECO:0000259" key="10">
    <source>
        <dbReference type="PROSITE" id="PS50850"/>
    </source>
</evidence>
<evidence type="ECO:0000256" key="6">
    <source>
        <dbReference type="ARBA" id="ARBA00022989"/>
    </source>
</evidence>
<proteinExistence type="inferred from homology"/>
<keyword evidence="5 9" id="KW-0812">Transmembrane</keyword>
<dbReference type="PANTHER" id="PTHR48020:SF12">
    <property type="entry name" value="PROTON MYO-INOSITOL COTRANSPORTER"/>
    <property type="match status" value="1"/>
</dbReference>
<evidence type="ECO:0000256" key="1">
    <source>
        <dbReference type="ARBA" id="ARBA00004651"/>
    </source>
</evidence>
<feature type="transmembrane region" description="Helical" evidence="9">
    <location>
        <begin position="205"/>
        <end position="229"/>
    </location>
</feature>
<dbReference type="InterPro" id="IPR003663">
    <property type="entry name" value="Sugar/inositol_transpt"/>
</dbReference>
<dbReference type="NCBIfam" id="TIGR00879">
    <property type="entry name" value="SP"/>
    <property type="match status" value="1"/>
</dbReference>
<dbReference type="PRINTS" id="PR00171">
    <property type="entry name" value="SUGRTRNSPORT"/>
</dbReference>
<organism evidence="11 12">
    <name type="scientific">Meloidogyne floridensis</name>
    <dbReference type="NCBI Taxonomy" id="298350"/>
    <lineage>
        <taxon>Eukaryota</taxon>
        <taxon>Metazoa</taxon>
        <taxon>Ecdysozoa</taxon>
        <taxon>Nematoda</taxon>
        <taxon>Chromadorea</taxon>
        <taxon>Rhabditida</taxon>
        <taxon>Tylenchina</taxon>
        <taxon>Tylenchomorpha</taxon>
        <taxon>Tylenchoidea</taxon>
        <taxon>Meloidogynidae</taxon>
        <taxon>Meloidogyninae</taxon>
        <taxon>Meloidogyne</taxon>
    </lineage>
</organism>
<dbReference type="AlphaFoldDB" id="A0A915NYU0"/>
<feature type="transmembrane region" description="Helical" evidence="9">
    <location>
        <begin position="117"/>
        <end position="138"/>
    </location>
</feature>
<dbReference type="InterPro" id="IPR050814">
    <property type="entry name" value="Myo-inositol_Transporter"/>
</dbReference>
<feature type="transmembrane region" description="Helical" evidence="9">
    <location>
        <begin position="344"/>
        <end position="366"/>
    </location>
</feature>
<dbReference type="InterPro" id="IPR020846">
    <property type="entry name" value="MFS_dom"/>
</dbReference>
<dbReference type="GO" id="GO:0005886">
    <property type="term" value="C:plasma membrane"/>
    <property type="evidence" value="ECO:0007669"/>
    <property type="project" value="UniProtKB-SubCell"/>
</dbReference>
<dbReference type="Gene3D" id="1.20.1250.20">
    <property type="entry name" value="MFS general substrate transporter like domains"/>
    <property type="match status" value="1"/>
</dbReference>
<dbReference type="InterPro" id="IPR047984">
    <property type="entry name" value="XylE-like"/>
</dbReference>
<comment type="subcellular location">
    <subcellularLocation>
        <location evidence="1">Cell membrane</location>
        <topology evidence="1">Multi-pass membrane protein</topology>
    </subcellularLocation>
</comment>
<dbReference type="Proteomes" id="UP000887560">
    <property type="component" value="Unplaced"/>
</dbReference>
<evidence type="ECO:0000256" key="4">
    <source>
        <dbReference type="ARBA" id="ARBA00022475"/>
    </source>
</evidence>
<feature type="transmembrane region" description="Helical" evidence="9">
    <location>
        <begin position="400"/>
        <end position="427"/>
    </location>
</feature>
<dbReference type="Pfam" id="PF00083">
    <property type="entry name" value="Sugar_tr"/>
    <property type="match status" value="1"/>
</dbReference>
<keyword evidence="4" id="KW-1003">Cell membrane</keyword>
<dbReference type="InterPro" id="IPR005828">
    <property type="entry name" value="MFS_sugar_transport-like"/>
</dbReference>
<dbReference type="CDD" id="cd17359">
    <property type="entry name" value="MFS_XylE_like"/>
    <property type="match status" value="1"/>
</dbReference>
<comment type="similarity">
    <text evidence="2 8">Belongs to the major facilitator superfamily. Sugar transporter (TC 2.A.1.1) family.</text>
</comment>
<feature type="transmembrane region" description="Helical" evidence="9">
    <location>
        <begin position="144"/>
        <end position="167"/>
    </location>
</feature>
<evidence type="ECO:0000256" key="2">
    <source>
        <dbReference type="ARBA" id="ARBA00010992"/>
    </source>
</evidence>
<feature type="transmembrane region" description="Helical" evidence="9">
    <location>
        <begin position="84"/>
        <end position="105"/>
    </location>
</feature>
<feature type="transmembrane region" description="Helical" evidence="9">
    <location>
        <begin position="373"/>
        <end position="394"/>
    </location>
</feature>
<evidence type="ECO:0000256" key="8">
    <source>
        <dbReference type="RuleBase" id="RU003346"/>
    </source>
</evidence>
<evidence type="ECO:0000256" key="9">
    <source>
        <dbReference type="SAM" id="Phobius"/>
    </source>
</evidence>
<keyword evidence="11" id="KW-1185">Reference proteome</keyword>
<feature type="transmembrane region" description="Helical" evidence="9">
    <location>
        <begin position="472"/>
        <end position="490"/>
    </location>
</feature>
<accession>A0A915NYU0</accession>
<keyword evidence="7 9" id="KW-0472">Membrane</keyword>
<dbReference type="InterPro" id="IPR005829">
    <property type="entry name" value="Sugar_transporter_CS"/>
</dbReference>
<dbReference type="PROSITE" id="PS50850">
    <property type="entry name" value="MFS"/>
    <property type="match status" value="1"/>
</dbReference>
<name>A0A915NYU0_9BILA</name>
<reference evidence="12" key="1">
    <citation type="submission" date="2022-11" db="UniProtKB">
        <authorList>
            <consortium name="WormBaseParasite"/>
        </authorList>
    </citation>
    <scope>IDENTIFICATION</scope>
</reference>
<feature type="transmembrane region" description="Helical" evidence="9">
    <location>
        <begin position="290"/>
        <end position="312"/>
    </location>
</feature>
<dbReference type="PANTHER" id="PTHR48020">
    <property type="entry name" value="PROTON MYO-INOSITOL COTRANSPORTER"/>
    <property type="match status" value="1"/>
</dbReference>
<evidence type="ECO:0000313" key="11">
    <source>
        <dbReference type="Proteomes" id="UP000887560"/>
    </source>
</evidence>
<dbReference type="GO" id="GO:0022857">
    <property type="term" value="F:transmembrane transporter activity"/>
    <property type="evidence" value="ECO:0007669"/>
    <property type="project" value="InterPro"/>
</dbReference>